<dbReference type="FunFam" id="1.10.10.10:FF:000001">
    <property type="entry name" value="LysR family transcriptional regulator"/>
    <property type="match status" value="1"/>
</dbReference>
<dbReference type="RefSeq" id="WP_135205220.1">
    <property type="nucleotide sequence ID" value="NZ_SPVF01000006.1"/>
</dbReference>
<evidence type="ECO:0000256" key="1">
    <source>
        <dbReference type="ARBA" id="ARBA00009437"/>
    </source>
</evidence>
<dbReference type="SUPFAM" id="SSF46785">
    <property type="entry name" value="Winged helix' DNA-binding domain"/>
    <property type="match status" value="1"/>
</dbReference>
<feature type="domain" description="HTH lysR-type" evidence="5">
    <location>
        <begin position="2"/>
        <end position="59"/>
    </location>
</feature>
<evidence type="ECO:0000259" key="5">
    <source>
        <dbReference type="PROSITE" id="PS50931"/>
    </source>
</evidence>
<evidence type="ECO:0000256" key="3">
    <source>
        <dbReference type="ARBA" id="ARBA00023125"/>
    </source>
</evidence>
<evidence type="ECO:0000256" key="2">
    <source>
        <dbReference type="ARBA" id="ARBA00023015"/>
    </source>
</evidence>
<evidence type="ECO:0000313" key="7">
    <source>
        <dbReference type="Proteomes" id="UP000298438"/>
    </source>
</evidence>
<dbReference type="OrthoDB" id="9786526at2"/>
<dbReference type="Proteomes" id="UP000298438">
    <property type="component" value="Unassembled WGS sequence"/>
</dbReference>
<keyword evidence="2" id="KW-0805">Transcription regulation</keyword>
<dbReference type="PROSITE" id="PS50931">
    <property type="entry name" value="HTH_LYSR"/>
    <property type="match status" value="1"/>
</dbReference>
<keyword evidence="7" id="KW-1185">Reference proteome</keyword>
<accession>A0A4Y9SUA8</accession>
<dbReference type="Gene3D" id="3.40.190.10">
    <property type="entry name" value="Periplasmic binding protein-like II"/>
    <property type="match status" value="2"/>
</dbReference>
<comment type="similarity">
    <text evidence="1">Belongs to the LysR transcriptional regulatory family.</text>
</comment>
<protein>
    <submittedName>
        <fullName evidence="6">LysR family transcriptional regulator</fullName>
    </submittedName>
</protein>
<dbReference type="InterPro" id="IPR036388">
    <property type="entry name" value="WH-like_DNA-bd_sf"/>
</dbReference>
<keyword evidence="3" id="KW-0238">DNA-binding</keyword>
<dbReference type="GO" id="GO:0003677">
    <property type="term" value="F:DNA binding"/>
    <property type="evidence" value="ECO:0007669"/>
    <property type="project" value="UniProtKB-KW"/>
</dbReference>
<evidence type="ECO:0000313" key="6">
    <source>
        <dbReference type="EMBL" id="TFW30211.1"/>
    </source>
</evidence>
<comment type="caution">
    <text evidence="6">The sequence shown here is derived from an EMBL/GenBank/DDBJ whole genome shotgun (WGS) entry which is preliminary data.</text>
</comment>
<dbReference type="Gene3D" id="1.10.10.10">
    <property type="entry name" value="Winged helix-like DNA-binding domain superfamily/Winged helix DNA-binding domain"/>
    <property type="match status" value="1"/>
</dbReference>
<dbReference type="InterPro" id="IPR058163">
    <property type="entry name" value="LysR-type_TF_proteobact-type"/>
</dbReference>
<dbReference type="InterPro" id="IPR005119">
    <property type="entry name" value="LysR_subst-bd"/>
</dbReference>
<reference evidence="6 7" key="1">
    <citation type="submission" date="2019-03" db="EMBL/GenBank/DDBJ databases">
        <title>Draft Genome Sequence of Massilia arenosa sp. nov., a Novel Massilia Species Isolated from a Sandy-loam Maize Soil.</title>
        <authorList>
            <person name="Raths R."/>
            <person name="Peta V."/>
            <person name="Bucking H."/>
        </authorList>
    </citation>
    <scope>NUCLEOTIDE SEQUENCE [LARGE SCALE GENOMIC DNA]</scope>
    <source>
        <strain evidence="6 7">MC02</strain>
    </source>
</reference>
<dbReference type="PANTHER" id="PTHR30537:SF5">
    <property type="entry name" value="HTH-TYPE TRANSCRIPTIONAL ACTIVATOR TTDR-RELATED"/>
    <property type="match status" value="1"/>
</dbReference>
<evidence type="ECO:0000256" key="4">
    <source>
        <dbReference type="ARBA" id="ARBA00023163"/>
    </source>
</evidence>
<dbReference type="GO" id="GO:0003700">
    <property type="term" value="F:DNA-binding transcription factor activity"/>
    <property type="evidence" value="ECO:0007669"/>
    <property type="project" value="InterPro"/>
</dbReference>
<dbReference type="SUPFAM" id="SSF53850">
    <property type="entry name" value="Periplasmic binding protein-like II"/>
    <property type="match status" value="1"/>
</dbReference>
<dbReference type="EMBL" id="SPVF01000006">
    <property type="protein sequence ID" value="TFW30211.1"/>
    <property type="molecule type" value="Genomic_DNA"/>
</dbReference>
<dbReference type="InterPro" id="IPR000847">
    <property type="entry name" value="LysR_HTH_N"/>
</dbReference>
<organism evidence="6 7">
    <name type="scientific">Zemynaea arenosa</name>
    <dbReference type="NCBI Taxonomy" id="2561931"/>
    <lineage>
        <taxon>Bacteria</taxon>
        <taxon>Pseudomonadati</taxon>
        <taxon>Pseudomonadota</taxon>
        <taxon>Betaproteobacteria</taxon>
        <taxon>Burkholderiales</taxon>
        <taxon>Oxalobacteraceae</taxon>
        <taxon>Telluria group</taxon>
        <taxon>Zemynaea</taxon>
    </lineage>
</organism>
<name>A0A4Y9SUA8_9BURK</name>
<proteinExistence type="inferred from homology"/>
<gene>
    <name evidence="6" type="ORF">E4L96_00165</name>
</gene>
<keyword evidence="4" id="KW-0804">Transcription</keyword>
<dbReference type="PANTHER" id="PTHR30537">
    <property type="entry name" value="HTH-TYPE TRANSCRIPTIONAL REGULATOR"/>
    <property type="match status" value="1"/>
</dbReference>
<dbReference type="Pfam" id="PF00126">
    <property type="entry name" value="HTH_1"/>
    <property type="match status" value="1"/>
</dbReference>
<sequence length="302" mass="32544">MLNVEALSVFVAVADGGSFSAAAERLGQTTSGVSRTITRLETQLGVALLTRTTRRLDLTAEGEWLLERARRTLADLQDTEEQMATLLSQPAGPLRINASTPALTHMIAPLLPAFLEAYPLVRPELTAAESVVDLIEERADVAVRIGPLADSTLNARRLGTSQARILASPDYLAQLGTPRSTADLTDGAHRLLGFSQPESLNLWPLRHEGGEGLKVTPHVTSSSGQALLHLALAGAGIVRLADFLTRTEVRAGRLVEVLPAARLPWGEPVWAVFYKQGALPPRVAVFVRFYAEQLQRSGVLDP</sequence>
<dbReference type="AlphaFoldDB" id="A0A4Y9SUA8"/>
<dbReference type="Pfam" id="PF03466">
    <property type="entry name" value="LysR_substrate"/>
    <property type="match status" value="1"/>
</dbReference>
<dbReference type="InterPro" id="IPR036390">
    <property type="entry name" value="WH_DNA-bd_sf"/>
</dbReference>